<evidence type="ECO:0000313" key="9">
    <source>
        <dbReference type="EMBL" id="TFD69921.1"/>
    </source>
</evidence>
<feature type="transmembrane region" description="Helical" evidence="7">
    <location>
        <begin position="315"/>
        <end position="336"/>
    </location>
</feature>
<evidence type="ECO:0000256" key="7">
    <source>
        <dbReference type="SAM" id="Phobius"/>
    </source>
</evidence>
<dbReference type="RefSeq" id="WP_134552018.1">
    <property type="nucleotide sequence ID" value="NZ_SOHL01000020.1"/>
</dbReference>
<comment type="caution">
    <text evidence="9">The sequence shown here is derived from an EMBL/GenBank/DDBJ whole genome shotgun (WGS) entry which is preliminary data.</text>
</comment>
<name>A0A4R9ATZ9_9MICO</name>
<dbReference type="InterPro" id="IPR036259">
    <property type="entry name" value="MFS_trans_sf"/>
</dbReference>
<sequence>MSNAQRPLNLRAIALTAFLPTLLFSVGEGAIIPLIPLVANDLGATLAIAGVIAAMIMLGELVGDIPSGWVVSRIGERNSMIWASVITVGAVIICLAAPNPLILGLGIFLIGIATAVFALARHAFMTSYVPLVYRARALSTLGGVFRAGWFVGPFLSAAFIHLTGSTQAAFWVFIVCCVLAITLLLILPDPTRGLDAPERAVPERAAPARPADVAPADVAPADVAPTRAAEADAAALTAQGLFQTIRSHRGVLVRLGSGAALVGAMRASRTVMLPLWAVSIGISAPDTALIIGIAGGIDFLLFYASGQIMDRFGRIWSAVPSMIGLGLGHVALAFTHDLPSNLGWFIGVAMFLSLANGIGSGLLMTLGADLAPQRYPAPFLGAWRFTADFGSAAAPLALAGITALASLSIASGIMGVFGLVGAVLLRRYIPRFAPHRPRHLL</sequence>
<feature type="domain" description="Major facilitator superfamily (MFS) profile" evidence="8">
    <location>
        <begin position="13"/>
        <end position="433"/>
    </location>
</feature>
<evidence type="ECO:0000256" key="1">
    <source>
        <dbReference type="ARBA" id="ARBA00004651"/>
    </source>
</evidence>
<feature type="transmembrane region" description="Helical" evidence="7">
    <location>
        <begin position="275"/>
        <end position="303"/>
    </location>
</feature>
<keyword evidence="5 7" id="KW-1133">Transmembrane helix</keyword>
<evidence type="ECO:0000256" key="3">
    <source>
        <dbReference type="ARBA" id="ARBA00022475"/>
    </source>
</evidence>
<dbReference type="GO" id="GO:0005886">
    <property type="term" value="C:plasma membrane"/>
    <property type="evidence" value="ECO:0007669"/>
    <property type="project" value="UniProtKB-SubCell"/>
</dbReference>
<evidence type="ECO:0000313" key="10">
    <source>
        <dbReference type="Proteomes" id="UP000297983"/>
    </source>
</evidence>
<reference evidence="9 10" key="1">
    <citation type="submission" date="2019-03" db="EMBL/GenBank/DDBJ databases">
        <title>Genomics of glacier-inhabiting Cryobacterium strains.</title>
        <authorList>
            <person name="Liu Q."/>
            <person name="Xin Y.-H."/>
        </authorList>
    </citation>
    <scope>NUCLEOTIDE SEQUENCE [LARGE SCALE GENOMIC DNA]</scope>
    <source>
        <strain evidence="9 10">Hz16</strain>
    </source>
</reference>
<feature type="transmembrane region" description="Helical" evidence="7">
    <location>
        <begin position="342"/>
        <end position="364"/>
    </location>
</feature>
<feature type="transmembrane region" description="Helical" evidence="7">
    <location>
        <begin position="80"/>
        <end position="98"/>
    </location>
</feature>
<evidence type="ECO:0000256" key="5">
    <source>
        <dbReference type="ARBA" id="ARBA00022989"/>
    </source>
</evidence>
<gene>
    <name evidence="9" type="ORF">E3T50_11555</name>
</gene>
<dbReference type="Proteomes" id="UP000297983">
    <property type="component" value="Unassembled WGS sequence"/>
</dbReference>
<feature type="transmembrane region" description="Helical" evidence="7">
    <location>
        <begin position="104"/>
        <end position="124"/>
    </location>
</feature>
<dbReference type="InterPro" id="IPR050171">
    <property type="entry name" value="MFS_Transporters"/>
</dbReference>
<keyword evidence="3" id="KW-1003">Cell membrane</keyword>
<dbReference type="SUPFAM" id="SSF103473">
    <property type="entry name" value="MFS general substrate transporter"/>
    <property type="match status" value="1"/>
</dbReference>
<dbReference type="PROSITE" id="PS50850">
    <property type="entry name" value="MFS"/>
    <property type="match status" value="1"/>
</dbReference>
<keyword evidence="6 7" id="KW-0472">Membrane</keyword>
<dbReference type="Gene3D" id="1.20.1250.20">
    <property type="entry name" value="MFS general substrate transporter like domains"/>
    <property type="match status" value="2"/>
</dbReference>
<evidence type="ECO:0000256" key="6">
    <source>
        <dbReference type="ARBA" id="ARBA00023136"/>
    </source>
</evidence>
<organism evidence="9 10">
    <name type="scientific">Cryobacterium gelidum</name>
    <dbReference type="NCBI Taxonomy" id="1259164"/>
    <lineage>
        <taxon>Bacteria</taxon>
        <taxon>Bacillati</taxon>
        <taxon>Actinomycetota</taxon>
        <taxon>Actinomycetes</taxon>
        <taxon>Micrococcales</taxon>
        <taxon>Microbacteriaceae</taxon>
        <taxon>Cryobacterium</taxon>
    </lineage>
</organism>
<feature type="transmembrane region" description="Helical" evidence="7">
    <location>
        <begin position="144"/>
        <end position="162"/>
    </location>
</feature>
<dbReference type="GO" id="GO:0022857">
    <property type="term" value="F:transmembrane transporter activity"/>
    <property type="evidence" value="ECO:0007669"/>
    <property type="project" value="InterPro"/>
</dbReference>
<proteinExistence type="predicted"/>
<protein>
    <submittedName>
        <fullName evidence="9">MFS transporter</fullName>
    </submittedName>
</protein>
<dbReference type="PANTHER" id="PTHR23517:SF3">
    <property type="entry name" value="INTEGRAL MEMBRANE TRANSPORT PROTEIN"/>
    <property type="match status" value="1"/>
</dbReference>
<evidence type="ECO:0000256" key="2">
    <source>
        <dbReference type="ARBA" id="ARBA00022448"/>
    </source>
</evidence>
<comment type="subcellular location">
    <subcellularLocation>
        <location evidence="1">Cell membrane</location>
        <topology evidence="1">Multi-pass membrane protein</topology>
    </subcellularLocation>
</comment>
<accession>A0A4R9ATZ9</accession>
<keyword evidence="4 7" id="KW-0812">Transmembrane</keyword>
<dbReference type="PANTHER" id="PTHR23517">
    <property type="entry name" value="RESISTANCE PROTEIN MDTM, PUTATIVE-RELATED-RELATED"/>
    <property type="match status" value="1"/>
</dbReference>
<evidence type="ECO:0000259" key="8">
    <source>
        <dbReference type="PROSITE" id="PS50850"/>
    </source>
</evidence>
<dbReference type="AlphaFoldDB" id="A0A4R9ATZ9"/>
<keyword evidence="2" id="KW-0813">Transport</keyword>
<dbReference type="EMBL" id="SOHL01000020">
    <property type="protein sequence ID" value="TFD69921.1"/>
    <property type="molecule type" value="Genomic_DNA"/>
</dbReference>
<feature type="transmembrane region" description="Helical" evidence="7">
    <location>
        <begin position="168"/>
        <end position="187"/>
    </location>
</feature>
<dbReference type="Pfam" id="PF07690">
    <property type="entry name" value="MFS_1"/>
    <property type="match status" value="1"/>
</dbReference>
<feature type="transmembrane region" description="Helical" evidence="7">
    <location>
        <begin position="409"/>
        <end position="429"/>
    </location>
</feature>
<keyword evidence="10" id="KW-1185">Reference proteome</keyword>
<evidence type="ECO:0000256" key="4">
    <source>
        <dbReference type="ARBA" id="ARBA00022692"/>
    </source>
</evidence>
<dbReference type="InterPro" id="IPR020846">
    <property type="entry name" value="MFS_dom"/>
</dbReference>
<dbReference type="InterPro" id="IPR011701">
    <property type="entry name" value="MFS"/>
</dbReference>